<sequence length="249" mass="28850">MSGLIYEQKHRIKYYECDATKKISVPMLLNIMLYVSGKQGKLLNVGDDVVAQHGLSWIILQTEINVERLPKANEEITVVTQPQSYNKFFTYREFKVYDEAGELCVTTHCTFAMMDFNKRKMVRIVDELVAPYEVEATKKLVRTPKPEIVDQEAAKTIDYRVRYLDIDANQHVNNAKYLDWFLDSLGLEFIKNHELKSINVKYEKEVSYGNWVQCEVSQKVQEDGRILTAHQINNDGIPSCEASMTWLPL</sequence>
<dbReference type="Pfam" id="PF01643">
    <property type="entry name" value="Acyl-ACP_TE"/>
    <property type="match status" value="1"/>
</dbReference>
<evidence type="ECO:0000259" key="8">
    <source>
        <dbReference type="Pfam" id="PF01643"/>
    </source>
</evidence>
<dbReference type="InterPro" id="IPR002864">
    <property type="entry name" value="Acyl-ACP_thioesterase_NHD"/>
</dbReference>
<dbReference type="Proteomes" id="UP001290462">
    <property type="component" value="Unassembled WGS sequence"/>
</dbReference>
<evidence type="ECO:0000256" key="4">
    <source>
        <dbReference type="ARBA" id="ARBA00022832"/>
    </source>
</evidence>
<dbReference type="Pfam" id="PF20791">
    <property type="entry name" value="Acyl-ACP_TE_C"/>
    <property type="match status" value="1"/>
</dbReference>
<dbReference type="PANTHER" id="PTHR31727">
    <property type="entry name" value="OLEOYL-ACYL CARRIER PROTEIN THIOESTERASE 1, CHLOROPLASTIC"/>
    <property type="match status" value="1"/>
</dbReference>
<evidence type="ECO:0000256" key="5">
    <source>
        <dbReference type="ARBA" id="ARBA00022946"/>
    </source>
</evidence>
<dbReference type="InterPro" id="IPR049427">
    <property type="entry name" value="Acyl-ACP_TE_C"/>
</dbReference>
<dbReference type="RefSeq" id="WP_010050053.1">
    <property type="nucleotide sequence ID" value="NZ_BJOJ01000073.1"/>
</dbReference>
<comment type="similarity">
    <text evidence="1">Belongs to the acyl-ACP thioesterase family.</text>
</comment>
<dbReference type="Gene3D" id="3.10.129.10">
    <property type="entry name" value="Hotdog Thioesterase"/>
    <property type="match status" value="1"/>
</dbReference>
<dbReference type="InterPro" id="IPR045023">
    <property type="entry name" value="FATA/B"/>
</dbReference>
<evidence type="ECO:0000256" key="7">
    <source>
        <dbReference type="ARBA" id="ARBA00023160"/>
    </source>
</evidence>
<keyword evidence="3" id="KW-0378">Hydrolase</keyword>
<evidence type="ECO:0000256" key="1">
    <source>
        <dbReference type="ARBA" id="ARBA00006500"/>
    </source>
</evidence>
<comment type="caution">
    <text evidence="10">The sequence shown here is derived from an EMBL/GenBank/DDBJ whole genome shotgun (WGS) entry which is preliminary data.</text>
</comment>
<evidence type="ECO:0000259" key="9">
    <source>
        <dbReference type="Pfam" id="PF20791"/>
    </source>
</evidence>
<dbReference type="GeneID" id="83607147"/>
<keyword evidence="4" id="KW-0276">Fatty acid metabolism</keyword>
<evidence type="ECO:0000313" key="11">
    <source>
        <dbReference type="Proteomes" id="UP001290462"/>
    </source>
</evidence>
<proteinExistence type="inferred from homology"/>
<dbReference type="AlphaFoldDB" id="A0AAW9JLU3"/>
<accession>A0AAW9JLU3</accession>
<protein>
    <submittedName>
        <fullName evidence="10">Thioesterase</fullName>
    </submittedName>
</protein>
<keyword evidence="5" id="KW-0809">Transit peptide</keyword>
<feature type="domain" description="Acyl-ACP thioesterase N-terminal hotdog" evidence="8">
    <location>
        <begin position="4"/>
        <end position="132"/>
    </location>
</feature>
<gene>
    <name evidence="10" type="ORF">RAK27_02505</name>
</gene>
<evidence type="ECO:0000313" key="10">
    <source>
        <dbReference type="EMBL" id="MDZ5757520.1"/>
    </source>
</evidence>
<feature type="domain" description="Acyl-ACP thioesterase-like C-terminal" evidence="9">
    <location>
        <begin position="151"/>
        <end position="246"/>
    </location>
</feature>
<name>A0AAW9JLU3_CARML</name>
<reference evidence="10" key="1">
    <citation type="submission" date="2023-08" db="EMBL/GenBank/DDBJ databases">
        <title>Genomic characterization of piscicolin 126 produced by Carnobacterium maltaromaticum CM22 strain isolated from salmon (Salmo salar).</title>
        <authorList>
            <person name="Gonzalez-Gragera E."/>
            <person name="Garcia-Lopez J.D."/>
            <person name="Teso-Perez C."/>
            <person name="Gimenez-Hernandez I."/>
            <person name="Peralta-Sanchez J.M."/>
            <person name="Valdivia E."/>
            <person name="Montalban-Lopez M."/>
            <person name="Martin-Platero A.M."/>
            <person name="Banos A."/>
            <person name="Martinez-Bueno M."/>
        </authorList>
    </citation>
    <scope>NUCLEOTIDE SEQUENCE</scope>
    <source>
        <strain evidence="10">CM22</strain>
    </source>
</reference>
<organism evidence="10 11">
    <name type="scientific">Carnobacterium maltaromaticum</name>
    <name type="common">Carnobacterium piscicola</name>
    <dbReference type="NCBI Taxonomy" id="2751"/>
    <lineage>
        <taxon>Bacteria</taxon>
        <taxon>Bacillati</taxon>
        <taxon>Bacillota</taxon>
        <taxon>Bacilli</taxon>
        <taxon>Lactobacillales</taxon>
        <taxon>Carnobacteriaceae</taxon>
        <taxon>Carnobacterium</taxon>
    </lineage>
</organism>
<dbReference type="GO" id="GO:0000036">
    <property type="term" value="F:acyl carrier activity"/>
    <property type="evidence" value="ECO:0007669"/>
    <property type="project" value="TreeGrafter"/>
</dbReference>
<dbReference type="InterPro" id="IPR029069">
    <property type="entry name" value="HotDog_dom_sf"/>
</dbReference>
<evidence type="ECO:0000256" key="3">
    <source>
        <dbReference type="ARBA" id="ARBA00022801"/>
    </source>
</evidence>
<dbReference type="PANTHER" id="PTHR31727:SF6">
    <property type="entry name" value="OLEOYL-ACYL CARRIER PROTEIN THIOESTERASE 1, CHLOROPLASTIC"/>
    <property type="match status" value="1"/>
</dbReference>
<evidence type="ECO:0000256" key="6">
    <source>
        <dbReference type="ARBA" id="ARBA00023098"/>
    </source>
</evidence>
<dbReference type="SUPFAM" id="SSF54637">
    <property type="entry name" value="Thioesterase/thiol ester dehydrase-isomerase"/>
    <property type="match status" value="2"/>
</dbReference>
<keyword evidence="2" id="KW-0444">Lipid biosynthesis</keyword>
<dbReference type="CDD" id="cd00586">
    <property type="entry name" value="4HBT"/>
    <property type="match status" value="2"/>
</dbReference>
<keyword evidence="6" id="KW-0443">Lipid metabolism</keyword>
<evidence type="ECO:0000256" key="2">
    <source>
        <dbReference type="ARBA" id="ARBA00022516"/>
    </source>
</evidence>
<keyword evidence="7" id="KW-0275">Fatty acid biosynthesis</keyword>
<dbReference type="EMBL" id="JAVBVO010000002">
    <property type="protein sequence ID" value="MDZ5757520.1"/>
    <property type="molecule type" value="Genomic_DNA"/>
</dbReference>
<dbReference type="GO" id="GO:0016297">
    <property type="term" value="F:fatty acyl-[ACP] hydrolase activity"/>
    <property type="evidence" value="ECO:0007669"/>
    <property type="project" value="InterPro"/>
</dbReference>